<feature type="domain" description="Methyltransferase" evidence="5">
    <location>
        <begin position="68"/>
        <end position="135"/>
    </location>
</feature>
<dbReference type="CDD" id="cd02440">
    <property type="entry name" value="AdoMet_MTases"/>
    <property type="match status" value="1"/>
</dbReference>
<evidence type="ECO:0000256" key="1">
    <source>
        <dbReference type="ARBA" id="ARBA00022603"/>
    </source>
</evidence>
<dbReference type="Pfam" id="PF13649">
    <property type="entry name" value="Methyltransf_25"/>
    <property type="match status" value="1"/>
</dbReference>
<keyword evidence="4" id="KW-0732">Signal</keyword>
<evidence type="ECO:0000256" key="2">
    <source>
        <dbReference type="ARBA" id="ARBA00022679"/>
    </source>
</evidence>
<dbReference type="AlphaFoldDB" id="A0A0E3V0D8"/>
<evidence type="ECO:0000259" key="5">
    <source>
        <dbReference type="Pfam" id="PF13649"/>
    </source>
</evidence>
<evidence type="ECO:0000256" key="3">
    <source>
        <dbReference type="ARBA" id="ARBA00022691"/>
    </source>
</evidence>
<dbReference type="GO" id="GO:0016279">
    <property type="term" value="F:protein-lysine N-methyltransferase activity"/>
    <property type="evidence" value="ECO:0007669"/>
    <property type="project" value="InterPro"/>
</dbReference>
<name>A0A0E3V0D8_9BURK</name>
<accession>A0A0E3V0D8</accession>
<dbReference type="Proteomes" id="UP000061135">
    <property type="component" value="Chromosome"/>
</dbReference>
<dbReference type="PATRIC" id="fig|576611.7.peg.874"/>
<dbReference type="GO" id="GO:0032259">
    <property type="term" value="P:methylation"/>
    <property type="evidence" value="ECO:0007669"/>
    <property type="project" value="UniProtKB-KW"/>
</dbReference>
<keyword evidence="2" id="KW-0808">Transferase</keyword>
<evidence type="ECO:0000256" key="4">
    <source>
        <dbReference type="SAM" id="SignalP"/>
    </source>
</evidence>
<dbReference type="PANTHER" id="PTHR13610:SF11">
    <property type="entry name" value="METHYLTRANSFERASE DOMAIN-CONTAINING PROTEIN"/>
    <property type="match status" value="1"/>
</dbReference>
<evidence type="ECO:0000313" key="7">
    <source>
        <dbReference type="Proteomes" id="UP000061135"/>
    </source>
</evidence>
<keyword evidence="1" id="KW-0489">Methyltransferase</keyword>
<dbReference type="SUPFAM" id="SSF53335">
    <property type="entry name" value="S-adenosyl-L-methionine-dependent methyltransferases"/>
    <property type="match status" value="1"/>
</dbReference>
<sequence>MKHFKVWLTIFSTFYALNTYAQSVLEGGDDQYKPQVGQEGKDVIWVPTTNELLAIMLKTAKVNSNDLVYDLGSGDGRIAIAAAKDFGAQAVGIEFNPAMAELAQRNVNRAGVGERVKIINGDIFKEDFSKATVVTMYLLPDLNIALRPTILKMKPGTRVTSHAFNMGDWDADIEIDSPAKAFYWVVPAPVEGEWLISGMEPKRTVLKLSQHYQKIGGTLQIGDDSQPLLNPRLDGATLSFTYLDRNKASHFVIMAVDKNAIKGIYKSRAFNDNVIVGKRL</sequence>
<dbReference type="Gene3D" id="3.40.50.150">
    <property type="entry name" value="Vaccinia Virus protein VP39"/>
    <property type="match status" value="1"/>
</dbReference>
<feature type="chain" id="PRO_5002413802" evidence="4">
    <location>
        <begin position="22"/>
        <end position="280"/>
    </location>
</feature>
<dbReference type="InterPro" id="IPR041698">
    <property type="entry name" value="Methyltransf_25"/>
</dbReference>
<proteinExistence type="predicted"/>
<dbReference type="InterPro" id="IPR026170">
    <property type="entry name" value="FAM173A/B"/>
</dbReference>
<reference evidence="6 7" key="1">
    <citation type="submission" date="2014-03" db="EMBL/GenBank/DDBJ databases">
        <title>Genome of Polynucleobacter strain MWH-MoK4.</title>
        <authorList>
            <person name="Hahn M.W."/>
        </authorList>
    </citation>
    <scope>NUCLEOTIDE SEQUENCE [LARGE SCALE GENOMIC DNA]</scope>
    <source>
        <strain evidence="6 7">MWH-MoK4</strain>
    </source>
</reference>
<protein>
    <submittedName>
        <fullName evidence="6">O-methyltransferase</fullName>
    </submittedName>
</protein>
<dbReference type="RefSeq" id="WP_052728755.1">
    <property type="nucleotide sequence ID" value="NZ_CP007501.1"/>
</dbReference>
<dbReference type="STRING" id="1835254.CL55_00008610"/>
<dbReference type="KEGG" id="pdq:CL55_00008610"/>
<organism evidence="6 7">
    <name type="scientific">Polynucleobacter duraquae</name>
    <dbReference type="NCBI Taxonomy" id="1835254"/>
    <lineage>
        <taxon>Bacteria</taxon>
        <taxon>Pseudomonadati</taxon>
        <taxon>Pseudomonadota</taxon>
        <taxon>Betaproteobacteria</taxon>
        <taxon>Burkholderiales</taxon>
        <taxon>Burkholderiaceae</taxon>
        <taxon>Polynucleobacter</taxon>
    </lineage>
</organism>
<keyword evidence="3" id="KW-0949">S-adenosyl-L-methionine</keyword>
<dbReference type="PANTHER" id="PTHR13610">
    <property type="entry name" value="METHYLTRANSFERASE DOMAIN-CONTAINING PROTEIN"/>
    <property type="match status" value="1"/>
</dbReference>
<gene>
    <name evidence="6" type="ORF">CL55_00008610</name>
</gene>
<keyword evidence="7" id="KW-1185">Reference proteome</keyword>
<dbReference type="HOGENOM" id="CLU_068443_0_1_4"/>
<dbReference type="EMBL" id="CP007501">
    <property type="protein sequence ID" value="AKD25194.1"/>
    <property type="molecule type" value="Genomic_DNA"/>
</dbReference>
<dbReference type="OrthoDB" id="281208at2"/>
<dbReference type="InterPro" id="IPR029063">
    <property type="entry name" value="SAM-dependent_MTases_sf"/>
</dbReference>
<evidence type="ECO:0000313" key="6">
    <source>
        <dbReference type="EMBL" id="AKD25194.1"/>
    </source>
</evidence>
<feature type="signal peptide" evidence="4">
    <location>
        <begin position="1"/>
        <end position="21"/>
    </location>
</feature>